<sequence>MAYDEEIKIRSYNWQIDQLRIEDLERRCTVGLFESGSFLYTDTMGDPICRIRNCPMYNMLVAEADNEIVGVIQGTIKTVTLPSTAKDKANVGYILGLRVSPLRRRKNIGSSLVLKMEQWFITNNVDFAYMATEKDNKPSVKLFTCKLGYVPFRRPTILVDPVARHKLRISSKVEIAKLKIEQAEYLYRRFVVPTAEFFSNDMDKILRNKLSLGTWVAYPSGESWNTDLGSNAQLPSNWAMLSVWNSVDVFKLRVSIVSMPRLLCAKSSKFINKLFPCLKVPIIPDFFQPFGFYFTYGMHCEGERSDLLMRSLCRFVHNLATQREDCKVIVTEVGECDKLRALIPHSRLLSCPEDLWCIKALKVEEKHTLLACIRAPPPKSLFVDPREV</sequence>
<dbReference type="InterPro" id="IPR016181">
    <property type="entry name" value="Acyl_CoA_acyltransferase"/>
</dbReference>
<dbReference type="Proteomes" id="UP000631114">
    <property type="component" value="Unassembled WGS sequence"/>
</dbReference>
<dbReference type="InterPro" id="IPR000182">
    <property type="entry name" value="GNAT_dom"/>
</dbReference>
<gene>
    <name evidence="2" type="ORF">IFM89_039788</name>
</gene>
<dbReference type="GO" id="GO:0016747">
    <property type="term" value="F:acyltransferase activity, transferring groups other than amino-acyl groups"/>
    <property type="evidence" value="ECO:0007669"/>
    <property type="project" value="InterPro"/>
</dbReference>
<dbReference type="PROSITE" id="PS51186">
    <property type="entry name" value="GNAT"/>
    <property type="match status" value="1"/>
</dbReference>
<comment type="caution">
    <text evidence="2">The sequence shown here is derived from an EMBL/GenBank/DDBJ whole genome shotgun (WGS) entry which is preliminary data.</text>
</comment>
<name>A0A835GTH4_9MAGN</name>
<keyword evidence="3" id="KW-1185">Reference proteome</keyword>
<reference evidence="2 3" key="1">
    <citation type="submission" date="2020-10" db="EMBL/GenBank/DDBJ databases">
        <title>The Coptis chinensis genome and diversification of protoberbering-type alkaloids.</title>
        <authorList>
            <person name="Wang B."/>
            <person name="Shu S."/>
            <person name="Song C."/>
            <person name="Liu Y."/>
        </authorList>
    </citation>
    <scope>NUCLEOTIDE SEQUENCE [LARGE SCALE GENOMIC DNA]</scope>
    <source>
        <strain evidence="2">HL-2020</strain>
        <tissue evidence="2">Leaf</tissue>
    </source>
</reference>
<dbReference type="Gene3D" id="3.40.630.30">
    <property type="match status" value="1"/>
</dbReference>
<dbReference type="AlphaFoldDB" id="A0A835GTH4"/>
<organism evidence="2 3">
    <name type="scientific">Coptis chinensis</name>
    <dbReference type="NCBI Taxonomy" id="261450"/>
    <lineage>
        <taxon>Eukaryota</taxon>
        <taxon>Viridiplantae</taxon>
        <taxon>Streptophyta</taxon>
        <taxon>Embryophyta</taxon>
        <taxon>Tracheophyta</taxon>
        <taxon>Spermatophyta</taxon>
        <taxon>Magnoliopsida</taxon>
        <taxon>Ranunculales</taxon>
        <taxon>Ranunculaceae</taxon>
        <taxon>Coptidoideae</taxon>
        <taxon>Coptis</taxon>
    </lineage>
</organism>
<accession>A0A835GTH4</accession>
<dbReference type="Pfam" id="PF00583">
    <property type="entry name" value="Acetyltransf_1"/>
    <property type="match status" value="1"/>
</dbReference>
<dbReference type="InterPro" id="IPR052810">
    <property type="entry name" value="Plant_NAT"/>
</dbReference>
<dbReference type="CDD" id="cd04301">
    <property type="entry name" value="NAT_SF"/>
    <property type="match status" value="1"/>
</dbReference>
<dbReference type="PANTHER" id="PTHR47370">
    <property type="entry name" value="ACYL-COA N-ACYLTRANSFERASES (NAT) SUPERFAMILY PROTEIN"/>
    <property type="match status" value="1"/>
</dbReference>
<dbReference type="EMBL" id="JADFTS010000059">
    <property type="protein sequence ID" value="KAF9586994.1"/>
    <property type="molecule type" value="Genomic_DNA"/>
</dbReference>
<dbReference type="SUPFAM" id="SSF55729">
    <property type="entry name" value="Acyl-CoA N-acyltransferases (Nat)"/>
    <property type="match status" value="1"/>
</dbReference>
<feature type="domain" description="N-acetyltransferase" evidence="1">
    <location>
        <begin position="7"/>
        <end position="168"/>
    </location>
</feature>
<evidence type="ECO:0000313" key="2">
    <source>
        <dbReference type="EMBL" id="KAF9586994.1"/>
    </source>
</evidence>
<evidence type="ECO:0000259" key="1">
    <source>
        <dbReference type="PROSITE" id="PS51186"/>
    </source>
</evidence>
<dbReference type="OrthoDB" id="41532at2759"/>
<protein>
    <recommendedName>
        <fullName evidence="1">N-acetyltransferase domain-containing protein</fullName>
    </recommendedName>
</protein>
<dbReference type="PANTHER" id="PTHR47370:SF1">
    <property type="entry name" value="ACYL-COA N-ACYLTRANSFERASES (NAT) SUPERFAMILY PROTEIN"/>
    <property type="match status" value="1"/>
</dbReference>
<proteinExistence type="predicted"/>
<evidence type="ECO:0000313" key="3">
    <source>
        <dbReference type="Proteomes" id="UP000631114"/>
    </source>
</evidence>